<name>A0A4D9DCG4_9STRA</name>
<organism evidence="2 3">
    <name type="scientific">Nannochloropsis salina CCMP1776</name>
    <dbReference type="NCBI Taxonomy" id="1027361"/>
    <lineage>
        <taxon>Eukaryota</taxon>
        <taxon>Sar</taxon>
        <taxon>Stramenopiles</taxon>
        <taxon>Ochrophyta</taxon>
        <taxon>Eustigmatophyceae</taxon>
        <taxon>Eustigmatales</taxon>
        <taxon>Monodopsidaceae</taxon>
        <taxon>Microchloropsis</taxon>
        <taxon>Microchloropsis salina</taxon>
    </lineage>
</organism>
<keyword evidence="1" id="KW-0472">Membrane</keyword>
<gene>
    <name evidence="2" type="ORF">NSK_001131</name>
</gene>
<dbReference type="OrthoDB" id="41728at2759"/>
<sequence>MLRALARPFRNGFHGNRLGKQQKRQMSGLVEKNYFVEEWNGRREITEKTFKFNSKTVPSLIGLVIVFPGFIYYVMKDELKKKYEKLGYNTEEGGNREMM</sequence>
<dbReference type="EMBL" id="SDOX01000005">
    <property type="protein sequence ID" value="TFJ87783.1"/>
    <property type="molecule type" value="Genomic_DNA"/>
</dbReference>
<dbReference type="Proteomes" id="UP000355283">
    <property type="component" value="Unassembled WGS sequence"/>
</dbReference>
<evidence type="ECO:0000313" key="2">
    <source>
        <dbReference type="EMBL" id="TFJ87783.1"/>
    </source>
</evidence>
<feature type="transmembrane region" description="Helical" evidence="1">
    <location>
        <begin position="57"/>
        <end position="75"/>
    </location>
</feature>
<dbReference type="AlphaFoldDB" id="A0A4D9DCG4"/>
<evidence type="ECO:0000313" key="3">
    <source>
        <dbReference type="Proteomes" id="UP000355283"/>
    </source>
</evidence>
<comment type="caution">
    <text evidence="2">The sequence shown here is derived from an EMBL/GenBank/DDBJ whole genome shotgun (WGS) entry which is preliminary data.</text>
</comment>
<evidence type="ECO:0000256" key="1">
    <source>
        <dbReference type="SAM" id="Phobius"/>
    </source>
</evidence>
<proteinExistence type="predicted"/>
<keyword evidence="1" id="KW-0812">Transmembrane</keyword>
<protein>
    <submittedName>
        <fullName evidence="2">Uncharacterized protein</fullName>
    </submittedName>
</protein>
<reference evidence="2 3" key="1">
    <citation type="submission" date="2019-01" db="EMBL/GenBank/DDBJ databases">
        <title>Nuclear Genome Assembly of the Microalgal Biofuel strain Nannochloropsis salina CCMP1776.</title>
        <authorList>
            <person name="Hovde B."/>
        </authorList>
    </citation>
    <scope>NUCLEOTIDE SEQUENCE [LARGE SCALE GENOMIC DNA]</scope>
    <source>
        <strain evidence="2 3">CCMP1776</strain>
    </source>
</reference>
<keyword evidence="1" id="KW-1133">Transmembrane helix</keyword>
<keyword evidence="3" id="KW-1185">Reference proteome</keyword>
<accession>A0A4D9DCG4</accession>